<comment type="similarity">
    <text evidence="1">Belongs to the T7virus internal virion protein gp14 family.</text>
</comment>
<dbReference type="Proteomes" id="UP001299972">
    <property type="component" value="Segment"/>
</dbReference>
<keyword evidence="1" id="KW-0472">Membrane</keyword>
<evidence type="ECO:0000313" key="3">
    <source>
        <dbReference type="Proteomes" id="UP001299972"/>
    </source>
</evidence>
<keyword evidence="1" id="KW-1171">Viral genome ejection through host cell envelope</keyword>
<keyword evidence="1" id="KW-1160">Virus entry into host cell</keyword>
<dbReference type="EMBL" id="ON995367">
    <property type="protein sequence ID" value="UUG66320.1"/>
    <property type="molecule type" value="Genomic_DNA"/>
</dbReference>
<organism evidence="2 3">
    <name type="scientific">Pectobacterium phage vB_PcaP_P15_PC2B6</name>
    <dbReference type="NCBI Taxonomy" id="2968434"/>
    <lineage>
        <taxon>Viruses</taxon>
        <taxon>Duplodnaviria</taxon>
        <taxon>Heunggongvirae</taxon>
        <taxon>Uroviricota</taxon>
        <taxon>Caudoviricetes</taxon>
        <taxon>Autographivirales</taxon>
        <taxon>Autotranscriptaviridae</taxon>
        <taxon>Studiervirinae</taxon>
        <taxon>Unyawovirus</taxon>
        <taxon>Unyawovirus PC2B6</taxon>
    </lineage>
</organism>
<reference evidence="2 3" key="1">
    <citation type="submission" date="2022-07" db="EMBL/GenBank/DDBJ databases">
        <title>T7-like phage vB_PcaP_P15_PC2B6 infecting Pectobacterium carotovorum is a new member of the genus Unyawovirus.</title>
        <authorList>
            <person name="Naligama K.N."/>
            <person name="Halmillawewa A.P."/>
        </authorList>
    </citation>
    <scope>NUCLEOTIDE SEQUENCE [LARGE SCALE GENOMIC DNA]</scope>
</reference>
<keyword evidence="1" id="KW-1162">Viral penetration into host cytoplasm</keyword>
<keyword evidence="1" id="KW-1244">Viral short tail ejection system</keyword>
<keyword evidence="3" id="KW-1185">Reference proteome</keyword>
<dbReference type="InterPro" id="IPR038996">
    <property type="entry name" value="Gp14"/>
</dbReference>
<keyword evidence="1" id="KW-0946">Virion</keyword>
<comment type="subcellular location">
    <subcellularLocation>
        <location evidence="1">Virion</location>
    </subcellularLocation>
    <subcellularLocation>
        <location evidence="1">Host cell outer membrane</location>
    </subcellularLocation>
</comment>
<dbReference type="Pfam" id="PF24072">
    <property type="entry name" value="T7_gp14"/>
    <property type="match status" value="1"/>
</dbReference>
<comment type="subunit">
    <text evidence="1">Interacts with the portal protein. Interacts with gp15.</text>
</comment>
<accession>A0AAX3BQE2</accession>
<dbReference type="GO" id="GO:0099002">
    <property type="term" value="P:symbiont genome ejection through host cell envelope, short tail mechanism"/>
    <property type="evidence" value="ECO:0007669"/>
    <property type="project" value="UniProtKB-UniRule"/>
</dbReference>
<keyword evidence="1" id="KW-1043">Host membrane</keyword>
<dbReference type="HAMAP" id="MF_04118">
    <property type="entry name" value="GP14_T7"/>
    <property type="match status" value="1"/>
</dbReference>
<dbReference type="GO" id="GO:0020002">
    <property type="term" value="C:host cell plasma membrane"/>
    <property type="evidence" value="ECO:0007669"/>
    <property type="project" value="UniProtKB-SubCell"/>
</dbReference>
<protein>
    <recommendedName>
        <fullName evidence="1">Internal virion protein gp14</fullName>
    </recommendedName>
</protein>
<sequence length="199" mass="21338">MCWMVAIPIAMAAMQMVSSGQQANQAAASANDQSRRQALQMVKELNWKDADAQMQQQDTLDAAANQLTQNNMTNVQNMGMIRATLGESMLTGNSMNRIANVTEGDMIRANNAVSDQYTRDYASIFASRVGNRESTISQIEAMKASEAKVKGPLEQIIDPLGIGLGKAAKWATGGNPMFKGLTSKALDTINSSDKKSTGG</sequence>
<evidence type="ECO:0000313" key="2">
    <source>
        <dbReference type="EMBL" id="UUG66320.1"/>
    </source>
</evidence>
<name>A0AAX3BQE2_9CAUD</name>
<comment type="function">
    <text evidence="1">Component of the cylindrical core that assembles on the inner surface of the capsid during capsid formation and plays a role in viral DNA ejection into the host cell. The inner core is composed of stacked rings of gp14, gp15 and gp16 proteins. Following binding to the host cell surface, the internal core is disassembled and gp14 is ejected along with gp15 and gp16 into the infected cell. May form a simple channel spanning the outer membrane.</text>
</comment>
<evidence type="ECO:0000256" key="1">
    <source>
        <dbReference type="HAMAP-Rule" id="MF_04118"/>
    </source>
</evidence>
<keyword evidence="1" id="KW-1033">Host cell outer membrane</keyword>
<gene>
    <name evidence="2" type="ORF">CPT_P15_041</name>
</gene>
<proteinExistence type="inferred from homology"/>
<dbReference type="GO" id="GO:0044423">
    <property type="term" value="C:virion component"/>
    <property type="evidence" value="ECO:0007669"/>
    <property type="project" value="UniProtKB-UniRule"/>
</dbReference>